<comment type="subcellular location">
    <subcellularLocation>
        <location evidence="1 16">Membrane</location>
        <topology evidence="1 16">Single-pass type I membrane protein</topology>
    </subcellularLocation>
</comment>
<dbReference type="Pfam" id="PF01839">
    <property type="entry name" value="FG-GAP"/>
    <property type="match status" value="1"/>
</dbReference>
<dbReference type="GO" id="GO:0033627">
    <property type="term" value="P:cell adhesion mediated by integrin"/>
    <property type="evidence" value="ECO:0007669"/>
    <property type="project" value="TreeGrafter"/>
</dbReference>
<evidence type="ECO:0000256" key="15">
    <source>
        <dbReference type="PROSITE-ProRule" id="PRU00803"/>
    </source>
</evidence>
<keyword evidence="11 16" id="KW-0472">Membrane</keyword>
<feature type="repeat" description="FG-GAP" evidence="15">
    <location>
        <begin position="501"/>
        <end position="559"/>
    </location>
</feature>
<evidence type="ECO:0000256" key="5">
    <source>
        <dbReference type="ARBA" id="ARBA00022729"/>
    </source>
</evidence>
<dbReference type="OMA" id="CQRIKCD"/>
<evidence type="ECO:0000256" key="10">
    <source>
        <dbReference type="ARBA" id="ARBA00023037"/>
    </source>
</evidence>
<dbReference type="EMBL" id="AFYH01115588">
    <property type="status" value="NOT_ANNOTATED_CDS"/>
    <property type="molecule type" value="Genomic_DNA"/>
</dbReference>
<dbReference type="PROSITE" id="PS50234">
    <property type="entry name" value="VWFA"/>
    <property type="match status" value="1"/>
</dbReference>
<dbReference type="InParanoid" id="H3B2K2"/>
<dbReference type="PANTHER" id="PTHR23220">
    <property type="entry name" value="INTEGRIN ALPHA"/>
    <property type="match status" value="1"/>
</dbReference>
<dbReference type="HOGENOM" id="CLU_004111_3_0_1"/>
<evidence type="ECO:0000256" key="16">
    <source>
        <dbReference type="RuleBase" id="RU003762"/>
    </source>
</evidence>
<dbReference type="Gene3D" id="1.20.5.930">
    <property type="entry name" value="Bicelle-embedded integrin alpha(iib) transmembrane segment"/>
    <property type="match status" value="1"/>
</dbReference>
<keyword evidence="6" id="KW-0677">Repeat</keyword>
<dbReference type="EMBL" id="AFYH01115591">
    <property type="status" value="NOT_ANNOTATED_CDS"/>
    <property type="molecule type" value="Genomic_DNA"/>
</dbReference>
<dbReference type="AlphaFoldDB" id="H3B2K2"/>
<dbReference type="Pfam" id="PF00357">
    <property type="entry name" value="Integrin_alpha"/>
    <property type="match status" value="1"/>
</dbReference>
<evidence type="ECO:0000256" key="3">
    <source>
        <dbReference type="ARBA" id="ARBA00022692"/>
    </source>
</evidence>
<protein>
    <recommendedName>
        <fullName evidence="17">VWFA domain-containing protein</fullName>
    </recommendedName>
</protein>
<dbReference type="InterPro" id="IPR018184">
    <property type="entry name" value="Integrin_alpha_C_CS"/>
</dbReference>
<keyword evidence="7" id="KW-0106">Calcium</keyword>
<dbReference type="Pfam" id="PF21520">
    <property type="entry name" value="ITGAX-like_Ig_3"/>
    <property type="match status" value="1"/>
</dbReference>
<feature type="signal peptide" evidence="16">
    <location>
        <begin position="1"/>
        <end position="22"/>
    </location>
</feature>
<dbReference type="InterPro" id="IPR013517">
    <property type="entry name" value="FG-GAP"/>
</dbReference>
<dbReference type="Gene3D" id="2.60.40.1460">
    <property type="entry name" value="Integrin domains. Chain A, domain 2"/>
    <property type="match status" value="1"/>
</dbReference>
<dbReference type="Pfam" id="PF00092">
    <property type="entry name" value="VWA"/>
    <property type="match status" value="1"/>
</dbReference>
<dbReference type="Gene3D" id="2.60.40.1530">
    <property type="entry name" value="ntegrin, alpha v. Chain A, domain 4"/>
    <property type="match status" value="1"/>
</dbReference>
<dbReference type="InterPro" id="IPR048285">
    <property type="entry name" value="Integrin_alpha_Ig-like_2"/>
</dbReference>
<keyword evidence="8 16" id="KW-0130">Cell adhesion</keyword>
<dbReference type="GO" id="GO:0007229">
    <property type="term" value="P:integrin-mediated signaling pathway"/>
    <property type="evidence" value="ECO:0007669"/>
    <property type="project" value="UniProtKB-KW"/>
</dbReference>
<feature type="repeat" description="FG-GAP" evidence="15">
    <location>
        <begin position="563"/>
        <end position="623"/>
    </location>
</feature>
<keyword evidence="13 16" id="KW-0675">Receptor</keyword>
<dbReference type="SMART" id="SM00327">
    <property type="entry name" value="VWA"/>
    <property type="match status" value="1"/>
</dbReference>
<evidence type="ECO:0000256" key="6">
    <source>
        <dbReference type="ARBA" id="ARBA00022737"/>
    </source>
</evidence>
<dbReference type="EMBL" id="AFYH01115584">
    <property type="status" value="NOT_ANNOTATED_CDS"/>
    <property type="molecule type" value="Genomic_DNA"/>
</dbReference>
<dbReference type="InterPro" id="IPR032695">
    <property type="entry name" value="Integrin_dom_sf"/>
</dbReference>
<reference evidence="19" key="1">
    <citation type="submission" date="2011-08" db="EMBL/GenBank/DDBJ databases">
        <title>The draft genome of Latimeria chalumnae.</title>
        <authorList>
            <person name="Di Palma F."/>
            <person name="Alfoldi J."/>
            <person name="Johnson J."/>
            <person name="Berlin A."/>
            <person name="Gnerre S."/>
            <person name="Jaffe D."/>
            <person name="MacCallum I."/>
            <person name="Young S."/>
            <person name="Walker B.J."/>
            <person name="Lander E."/>
            <person name="Lindblad-Toh K."/>
        </authorList>
    </citation>
    <scope>NUCLEOTIDE SEQUENCE [LARGE SCALE GENOMIC DNA]</scope>
    <source>
        <strain evidence="19">Wild caught</strain>
    </source>
</reference>
<dbReference type="FunCoup" id="H3B2K2">
    <property type="interactions" value="606"/>
</dbReference>
<dbReference type="Proteomes" id="UP000008672">
    <property type="component" value="Unassembled WGS sequence"/>
</dbReference>
<evidence type="ECO:0000256" key="4">
    <source>
        <dbReference type="ARBA" id="ARBA00022723"/>
    </source>
</evidence>
<dbReference type="PROSITE" id="PS00242">
    <property type="entry name" value="INTEGRIN_ALPHA"/>
    <property type="match status" value="1"/>
</dbReference>
<evidence type="ECO:0000256" key="9">
    <source>
        <dbReference type="ARBA" id="ARBA00022989"/>
    </source>
</evidence>
<dbReference type="GO" id="GO:0007160">
    <property type="term" value="P:cell-matrix adhesion"/>
    <property type="evidence" value="ECO:0007669"/>
    <property type="project" value="TreeGrafter"/>
</dbReference>
<accession>H3B2K2</accession>
<dbReference type="GO" id="GO:0008305">
    <property type="term" value="C:integrin complex"/>
    <property type="evidence" value="ECO:0007669"/>
    <property type="project" value="InterPro"/>
</dbReference>
<keyword evidence="14" id="KW-0325">Glycoprotein</keyword>
<dbReference type="InterPro" id="IPR002035">
    <property type="entry name" value="VWF_A"/>
</dbReference>
<feature type="chain" id="PRO_5001424939" description="VWFA domain-containing protein" evidence="16">
    <location>
        <begin position="23"/>
        <end position="1136"/>
    </location>
</feature>
<name>H3B2K2_LATCH</name>
<dbReference type="EMBL" id="AFYH01115585">
    <property type="status" value="NOT_ANNOTATED_CDS"/>
    <property type="molecule type" value="Genomic_DNA"/>
</dbReference>
<feature type="domain" description="VWFA" evidence="17">
    <location>
        <begin position="156"/>
        <end position="334"/>
    </location>
</feature>
<keyword evidence="12" id="KW-1015">Disulfide bond</keyword>
<keyword evidence="9 16" id="KW-1133">Transmembrane helix</keyword>
<organism evidence="18 19">
    <name type="scientific">Latimeria chalumnae</name>
    <name type="common">Coelacanth</name>
    <dbReference type="NCBI Taxonomy" id="7897"/>
    <lineage>
        <taxon>Eukaryota</taxon>
        <taxon>Metazoa</taxon>
        <taxon>Chordata</taxon>
        <taxon>Craniata</taxon>
        <taxon>Vertebrata</taxon>
        <taxon>Euteleostomi</taxon>
        <taxon>Coelacanthiformes</taxon>
        <taxon>Coelacanthidae</taxon>
        <taxon>Latimeria</taxon>
    </lineage>
</organism>
<evidence type="ECO:0000313" key="18">
    <source>
        <dbReference type="Ensembl" id="ENSLACP00000016123.1"/>
    </source>
</evidence>
<evidence type="ECO:0000256" key="13">
    <source>
        <dbReference type="ARBA" id="ARBA00023170"/>
    </source>
</evidence>
<dbReference type="Gene3D" id="3.40.50.410">
    <property type="entry name" value="von Willebrand factor, type A domain"/>
    <property type="match status" value="1"/>
</dbReference>
<dbReference type="PRINTS" id="PR00453">
    <property type="entry name" value="VWFADOMAIN"/>
</dbReference>
<sequence length="1136" mass="126399">CSCCTFFLFLFFMFSVSGPVSGFNIDTSSPKTFENNADWFGYKVVQFNENSIIVSAPLEKDSNGQRNGNIYSCNYLSQQGCRKINLPPNNEKTGWSMGLSLATDPTNSKLLACGPTYSHECGKNMYLNGVCFQVDNRYQLLSVSVSTAECSSAGIDIVFLVDGSGSVDGNDFVKMKDFMKNIIRKFIDRNTQENAKAFCRCTKSHKLSKQTCTTTSLTRFVSNVISFTCLLYLLYLLFIFSESVFVPSQGARSDAVKVLITVTDGQSNDRRVTFSEAIAAADRKKIIRYAIGVGDAFHDYNAKQELATIASSPDTEYVFQVNNFDALNGIQDQIQEKIFTIEGTQQSSLLSSFQLEMSEGGFSALFRDVSRIQRMSLLELSLYPQNPPPPIKNKSCTCFSGYSFQTAKRGGNLFYVVGAPRFQHRGKVIIFSKKRNGWQRTAEVEGAQIGSYFGAELCTVDLDKDQHSDLILIGVPMYHDEGVGGIVKVCTLNSLGTLSCGDELRGEKGHPFARFGASIAEIKDLNGDGFSDVAVGAPMENDQQGTVYIFHGRKRGVLMTYSQKIEGTQVSPGIKYFGQSIQGSMDITQDGITDLAVGAFGKALVLRSRPVLDVETQIRFNPETIPVAQLECSNSDSKNTVNSQVTICFTIKKRTQDNIRDLSASLTYSLQLDAIRTKKRATFENNNENINGTFTVHVENKCVDHVALVLVCIEDSFTPIRMDLTFSLSGNPIASANNLRPILNKDSRTQLTGLVQFEKDCGPDNICEDHLKLSFNFSSFQTLVVGSSPVLNLTVSFENLGEDSYNTKVIFFHPSSLSYRRVTMLQSYKNRKISIRCNPSISLDDDATRTCPCDINHPVFRSKSKILFIATFDVSADKPWQDTLRIQANSTSDNTKQIKSDRAHQEDIPVQFAVDITATKVEESTRYINFSSKEEKMKKPVVHTYKVENLHQRRLPVNVTFSFPVKIGSTLVWSASDVTARTVGECRFVKETPGNPGSLVQELKRKPTLDCKTAVCRVIQCSMGLLNTSQPLYFDIKGDVSSNWIKQTKQTKLSLASSASLEYDQNKYVHIYPDKDKFLNAKVETDIEIFEEYNYIPIIIGSSVGGLALLALITAVLYKVGFFKRQYKNMLDGAHE</sequence>
<dbReference type="Pfam" id="PF20805">
    <property type="entry name" value="Integrin_A_Ig_2"/>
    <property type="match status" value="1"/>
</dbReference>
<keyword evidence="19" id="KW-1185">Reference proteome</keyword>
<dbReference type="Pfam" id="PF08441">
    <property type="entry name" value="Integrin_A_Ig_1"/>
    <property type="match status" value="1"/>
</dbReference>
<dbReference type="InterPro" id="IPR000413">
    <property type="entry name" value="Integrin_alpha"/>
</dbReference>
<comment type="similarity">
    <text evidence="2 16">Belongs to the integrin alpha chain family.</text>
</comment>
<dbReference type="SUPFAM" id="SSF53300">
    <property type="entry name" value="vWA-like"/>
    <property type="match status" value="1"/>
</dbReference>
<dbReference type="InterPro" id="IPR036465">
    <property type="entry name" value="vWFA_dom_sf"/>
</dbReference>
<evidence type="ECO:0000256" key="2">
    <source>
        <dbReference type="ARBA" id="ARBA00008054"/>
    </source>
</evidence>
<dbReference type="EMBL" id="AFYH01115590">
    <property type="status" value="NOT_ANNOTATED_CDS"/>
    <property type="molecule type" value="Genomic_DNA"/>
</dbReference>
<keyword evidence="4" id="KW-0479">Metal-binding</keyword>
<dbReference type="eggNOG" id="KOG3637">
    <property type="taxonomic scope" value="Eukaryota"/>
</dbReference>
<dbReference type="GeneTree" id="ENSGT00940000154838"/>
<dbReference type="Gene3D" id="2.130.10.130">
    <property type="entry name" value="Integrin alpha, N-terminal"/>
    <property type="match status" value="1"/>
</dbReference>
<reference evidence="18" key="3">
    <citation type="submission" date="2025-09" db="UniProtKB">
        <authorList>
            <consortium name="Ensembl"/>
        </authorList>
    </citation>
    <scope>IDENTIFICATION</scope>
</reference>
<reference evidence="18" key="2">
    <citation type="submission" date="2025-08" db="UniProtKB">
        <authorList>
            <consortium name="Ensembl"/>
        </authorList>
    </citation>
    <scope>IDENTIFICATION</scope>
</reference>
<dbReference type="EMBL" id="AFYH01115587">
    <property type="status" value="NOT_ANNOTATED_CDS"/>
    <property type="molecule type" value="Genomic_DNA"/>
</dbReference>
<evidence type="ECO:0000313" key="19">
    <source>
        <dbReference type="Proteomes" id="UP000008672"/>
    </source>
</evidence>
<dbReference type="PRINTS" id="PR01185">
    <property type="entry name" value="INTEGRINA"/>
</dbReference>
<keyword evidence="5 16" id="KW-0732">Signal</keyword>
<dbReference type="SUPFAM" id="SSF69318">
    <property type="entry name" value="Integrin alpha N-terminal domain"/>
    <property type="match status" value="1"/>
</dbReference>
<evidence type="ECO:0000256" key="1">
    <source>
        <dbReference type="ARBA" id="ARBA00004479"/>
    </source>
</evidence>
<dbReference type="STRING" id="7897.ENSLACP00000016123"/>
<dbReference type="EMBL" id="AFYH01115586">
    <property type="status" value="NOT_ANNOTATED_CDS"/>
    <property type="molecule type" value="Genomic_DNA"/>
</dbReference>
<dbReference type="InterPro" id="IPR028994">
    <property type="entry name" value="Integrin_alpha_N"/>
</dbReference>
<dbReference type="EMBL" id="AFYH01115589">
    <property type="status" value="NOT_ANNOTATED_CDS"/>
    <property type="molecule type" value="Genomic_DNA"/>
</dbReference>
<dbReference type="EMBL" id="AFYH01115583">
    <property type="status" value="NOT_ANNOTATED_CDS"/>
    <property type="molecule type" value="Genomic_DNA"/>
</dbReference>
<dbReference type="GO" id="GO:0046872">
    <property type="term" value="F:metal ion binding"/>
    <property type="evidence" value="ECO:0007669"/>
    <property type="project" value="UniProtKB-KW"/>
</dbReference>
<dbReference type="SUPFAM" id="SSF69179">
    <property type="entry name" value="Integrin domains"/>
    <property type="match status" value="3"/>
</dbReference>
<dbReference type="Gene3D" id="2.60.40.1510">
    <property type="entry name" value="ntegrin, alpha v. Chain A, domain 3"/>
    <property type="match status" value="1"/>
</dbReference>
<dbReference type="InterPro" id="IPR013649">
    <property type="entry name" value="Integrin_alpha_Ig-like_1"/>
</dbReference>
<dbReference type="InterPro" id="IPR048633">
    <property type="entry name" value="ITGAX-like_Ig_3"/>
</dbReference>
<dbReference type="SMART" id="SM00191">
    <property type="entry name" value="Int_alpha"/>
    <property type="match status" value="5"/>
</dbReference>
<feature type="repeat" description="FG-GAP" evidence="15">
    <location>
        <begin position="439"/>
        <end position="499"/>
    </location>
</feature>
<proteinExistence type="inferred from homology"/>
<dbReference type="PROSITE" id="PS51470">
    <property type="entry name" value="FG_GAP"/>
    <property type="match status" value="3"/>
</dbReference>
<dbReference type="GO" id="GO:0009897">
    <property type="term" value="C:external side of plasma membrane"/>
    <property type="evidence" value="ECO:0007669"/>
    <property type="project" value="TreeGrafter"/>
</dbReference>
<evidence type="ECO:0000256" key="8">
    <source>
        <dbReference type="ARBA" id="ARBA00022889"/>
    </source>
</evidence>
<evidence type="ECO:0000256" key="12">
    <source>
        <dbReference type="ARBA" id="ARBA00023157"/>
    </source>
</evidence>
<evidence type="ECO:0000256" key="7">
    <source>
        <dbReference type="ARBA" id="ARBA00022837"/>
    </source>
</evidence>
<keyword evidence="3 16" id="KW-0812">Transmembrane</keyword>
<dbReference type="GO" id="GO:0098609">
    <property type="term" value="P:cell-cell adhesion"/>
    <property type="evidence" value="ECO:0007669"/>
    <property type="project" value="TreeGrafter"/>
</dbReference>
<evidence type="ECO:0000256" key="14">
    <source>
        <dbReference type="ARBA" id="ARBA00023180"/>
    </source>
</evidence>
<dbReference type="PANTHER" id="PTHR23220:SF118">
    <property type="entry name" value="INTEGRIN ALPHA-X"/>
    <property type="match status" value="1"/>
</dbReference>
<evidence type="ECO:0000256" key="11">
    <source>
        <dbReference type="ARBA" id="ARBA00023136"/>
    </source>
</evidence>
<dbReference type="Ensembl" id="ENSLACT00000016235.1">
    <property type="protein sequence ID" value="ENSLACP00000016123.1"/>
    <property type="gene ID" value="ENSLACG00000014202.1"/>
</dbReference>
<dbReference type="GO" id="GO:0005178">
    <property type="term" value="F:integrin binding"/>
    <property type="evidence" value="ECO:0007669"/>
    <property type="project" value="TreeGrafter"/>
</dbReference>
<feature type="transmembrane region" description="Helical" evidence="16">
    <location>
        <begin position="1095"/>
        <end position="1118"/>
    </location>
</feature>
<keyword evidence="10 16" id="KW-0401">Integrin</keyword>
<evidence type="ECO:0000259" key="17">
    <source>
        <dbReference type="PROSITE" id="PS50234"/>
    </source>
</evidence>
<dbReference type="EMBL" id="AFYH01115582">
    <property type="status" value="NOT_ANNOTATED_CDS"/>
    <property type="molecule type" value="Genomic_DNA"/>
</dbReference>
<dbReference type="InterPro" id="IPR013519">
    <property type="entry name" value="Int_alpha_beta-p"/>
</dbReference>